<dbReference type="Gene3D" id="3.10.450.50">
    <property type="match status" value="1"/>
</dbReference>
<reference evidence="2" key="1">
    <citation type="submission" date="2020-09" db="EMBL/GenBank/DDBJ databases">
        <authorList>
            <person name="Yoon J.-W."/>
        </authorList>
    </citation>
    <scope>NUCLEOTIDE SEQUENCE</scope>
    <source>
        <strain evidence="2">KMU-158</strain>
    </source>
</reference>
<dbReference type="InterPro" id="IPR032710">
    <property type="entry name" value="NTF2-like_dom_sf"/>
</dbReference>
<keyword evidence="3" id="KW-1185">Reference proteome</keyword>
<organism evidence="2 3">
    <name type="scientific">Spongiibacter pelagi</name>
    <dbReference type="NCBI Taxonomy" id="2760804"/>
    <lineage>
        <taxon>Bacteria</taxon>
        <taxon>Pseudomonadati</taxon>
        <taxon>Pseudomonadota</taxon>
        <taxon>Gammaproteobacteria</taxon>
        <taxon>Cellvibrionales</taxon>
        <taxon>Spongiibacteraceae</taxon>
        <taxon>Spongiibacter</taxon>
    </lineage>
</organism>
<dbReference type="AlphaFoldDB" id="A0A927GWV5"/>
<protein>
    <submittedName>
        <fullName evidence="2">Nuclear transport factor 2 family protein</fullName>
    </submittedName>
</protein>
<dbReference type="EMBL" id="JACXLD010000008">
    <property type="protein sequence ID" value="MBD2859865.1"/>
    <property type="molecule type" value="Genomic_DNA"/>
</dbReference>
<evidence type="ECO:0000313" key="2">
    <source>
        <dbReference type="EMBL" id="MBD2859865.1"/>
    </source>
</evidence>
<dbReference type="Proteomes" id="UP000610558">
    <property type="component" value="Unassembled WGS sequence"/>
</dbReference>
<feature type="domain" description="SnoaL-like" evidence="1">
    <location>
        <begin position="10"/>
        <end position="142"/>
    </location>
</feature>
<dbReference type="InterPro" id="IPR037401">
    <property type="entry name" value="SnoaL-like"/>
</dbReference>
<gene>
    <name evidence="2" type="ORF">IB286_12715</name>
</gene>
<evidence type="ECO:0000313" key="3">
    <source>
        <dbReference type="Proteomes" id="UP000610558"/>
    </source>
</evidence>
<name>A0A927GWV5_9GAMM</name>
<dbReference type="Pfam" id="PF13577">
    <property type="entry name" value="SnoaL_4"/>
    <property type="match status" value="1"/>
</dbReference>
<dbReference type="RefSeq" id="WP_190766158.1">
    <property type="nucleotide sequence ID" value="NZ_JACXLD010000008.1"/>
</dbReference>
<sequence length="167" mass="18913">MNIEQRLQLLEDKEAIRTIKHYNYCHCIDRTVAGEGAAIDELLPLLADDIVADFTGLPLMQGREEVSNFFAHGVPAFLSYCQHRVTNDVIRVDGDNATGLWYIDCPAVFREGNPTGKVGSGFIGGRYEEEYRREGGIWKLAKITALLDIESEFQENWQSAKQLFTNR</sequence>
<dbReference type="SUPFAM" id="SSF54427">
    <property type="entry name" value="NTF2-like"/>
    <property type="match status" value="1"/>
</dbReference>
<evidence type="ECO:0000259" key="1">
    <source>
        <dbReference type="Pfam" id="PF13577"/>
    </source>
</evidence>
<comment type="caution">
    <text evidence="2">The sequence shown here is derived from an EMBL/GenBank/DDBJ whole genome shotgun (WGS) entry which is preliminary data.</text>
</comment>
<accession>A0A927GWV5</accession>
<proteinExistence type="predicted"/>